<dbReference type="RefSeq" id="XP_070919545.1">
    <property type="nucleotide sequence ID" value="XM_071063444.1"/>
</dbReference>
<gene>
    <name evidence="1" type="ORF">MFIFM68171_08024</name>
</gene>
<comment type="caution">
    <text evidence="1">The sequence shown here is derived from an EMBL/GenBank/DDBJ whole genome shotgun (WGS) entry which is preliminary data.</text>
</comment>
<sequence length="170" mass="19746">MPAVTTGSAFGSHSRSRSRRRMARRLGFATVRAFERWEDDVVIDHFANFLCDYLAHGYTIVPDKKGFVAFVDLERAVEERISVLEARRFEVALDPDKTEWTAKDHYKHFIVGVVADDRWLAKYGVGGAEMWSREWSSKELTMNMYKLLEFLIEEWVAGPGDDVYRVKARY</sequence>
<dbReference type="GeneID" id="98178767"/>
<protein>
    <submittedName>
        <fullName evidence="1">Uncharacterized protein</fullName>
    </submittedName>
</protein>
<dbReference type="EMBL" id="BAAFSV010000004">
    <property type="protein sequence ID" value="GAB1317814.1"/>
    <property type="molecule type" value="Genomic_DNA"/>
</dbReference>
<organism evidence="1 2">
    <name type="scientific">Madurella fahalii</name>
    <dbReference type="NCBI Taxonomy" id="1157608"/>
    <lineage>
        <taxon>Eukaryota</taxon>
        <taxon>Fungi</taxon>
        <taxon>Dikarya</taxon>
        <taxon>Ascomycota</taxon>
        <taxon>Pezizomycotina</taxon>
        <taxon>Sordariomycetes</taxon>
        <taxon>Sordariomycetidae</taxon>
        <taxon>Sordariales</taxon>
        <taxon>Sordariales incertae sedis</taxon>
        <taxon>Madurella</taxon>
    </lineage>
</organism>
<name>A0ABQ0GJ82_9PEZI</name>
<evidence type="ECO:0000313" key="1">
    <source>
        <dbReference type="EMBL" id="GAB1317814.1"/>
    </source>
</evidence>
<keyword evidence="2" id="KW-1185">Reference proteome</keyword>
<dbReference type="Proteomes" id="UP001628179">
    <property type="component" value="Unassembled WGS sequence"/>
</dbReference>
<accession>A0ABQ0GJ82</accession>
<proteinExistence type="predicted"/>
<reference evidence="1 2" key="1">
    <citation type="submission" date="2024-09" db="EMBL/GenBank/DDBJ databases">
        <title>Itraconazole resistance in Madurella fahalii resulting from another homologue of gene encoding cytochrome P450 14-alpha sterol demethylase (CYP51).</title>
        <authorList>
            <person name="Yoshioka I."/>
            <person name="Fahal A.H."/>
            <person name="Kaneko S."/>
            <person name="Yaguchi T."/>
        </authorList>
    </citation>
    <scope>NUCLEOTIDE SEQUENCE [LARGE SCALE GENOMIC DNA]</scope>
    <source>
        <strain evidence="1 2">IFM 68171</strain>
    </source>
</reference>
<evidence type="ECO:0000313" key="2">
    <source>
        <dbReference type="Proteomes" id="UP001628179"/>
    </source>
</evidence>